<dbReference type="GO" id="GO:0007165">
    <property type="term" value="P:signal transduction"/>
    <property type="evidence" value="ECO:0007669"/>
    <property type="project" value="InterPro"/>
</dbReference>
<dbReference type="AlphaFoldDB" id="A0A1X7L718"/>
<organism evidence="2 3">
    <name type="scientific">Dethiosulfovibrio salsuginis</name>
    <dbReference type="NCBI Taxonomy" id="561720"/>
    <lineage>
        <taxon>Bacteria</taxon>
        <taxon>Thermotogati</taxon>
        <taxon>Synergistota</taxon>
        <taxon>Synergistia</taxon>
        <taxon>Synergistales</taxon>
        <taxon>Dethiosulfovibrionaceae</taxon>
        <taxon>Dethiosulfovibrio</taxon>
    </lineage>
</organism>
<evidence type="ECO:0000259" key="1">
    <source>
        <dbReference type="PROSITE" id="PS50851"/>
    </source>
</evidence>
<dbReference type="Proteomes" id="UP000193355">
    <property type="component" value="Unassembled WGS sequence"/>
</dbReference>
<dbReference type="PANTHER" id="PTHR22617:SF23">
    <property type="entry name" value="CHEMOTAXIS PROTEIN CHEW"/>
    <property type="match status" value="1"/>
</dbReference>
<evidence type="ECO:0000313" key="3">
    <source>
        <dbReference type="Proteomes" id="UP000193355"/>
    </source>
</evidence>
<dbReference type="SMART" id="SM00260">
    <property type="entry name" value="CheW"/>
    <property type="match status" value="1"/>
</dbReference>
<reference evidence="3" key="1">
    <citation type="submission" date="2017-04" db="EMBL/GenBank/DDBJ databases">
        <authorList>
            <person name="Varghese N."/>
            <person name="Submissions S."/>
        </authorList>
    </citation>
    <scope>NUCLEOTIDE SEQUENCE [LARGE SCALE GENOMIC DNA]</scope>
    <source>
        <strain evidence="3">USBA 82</strain>
    </source>
</reference>
<dbReference type="EMBL" id="FXBB01000049">
    <property type="protein sequence ID" value="SMG49377.1"/>
    <property type="molecule type" value="Genomic_DNA"/>
</dbReference>
<dbReference type="Pfam" id="PF01584">
    <property type="entry name" value="CheW"/>
    <property type="match status" value="1"/>
</dbReference>
<dbReference type="GO" id="GO:0006935">
    <property type="term" value="P:chemotaxis"/>
    <property type="evidence" value="ECO:0007669"/>
    <property type="project" value="InterPro"/>
</dbReference>
<dbReference type="InterPro" id="IPR039315">
    <property type="entry name" value="CheW"/>
</dbReference>
<evidence type="ECO:0000313" key="2">
    <source>
        <dbReference type="EMBL" id="SMG49377.1"/>
    </source>
</evidence>
<dbReference type="InterPro" id="IPR036061">
    <property type="entry name" value="CheW-like_dom_sf"/>
</dbReference>
<sequence length="176" mass="19704">MVQDKIEKVKINEADMYAAGAYKGKEKIILVFGLNDENFGLDVQDIREIVRVPPIITRVPNALRHIKGVINLRGTIVPVLDISLRIGGSSNDMSSESRIVVVEFSEILFGILVDNVKEVNTIYEDQIEQVSDLESTVDQEFMRGVAKMEDGRIIVLLDLPALFQIDALVGYAREEE</sequence>
<dbReference type="GO" id="GO:0005829">
    <property type="term" value="C:cytosol"/>
    <property type="evidence" value="ECO:0007669"/>
    <property type="project" value="TreeGrafter"/>
</dbReference>
<dbReference type="Gene3D" id="2.40.50.180">
    <property type="entry name" value="CheA-289, Domain 4"/>
    <property type="match status" value="1"/>
</dbReference>
<name>A0A1X7L718_9BACT</name>
<dbReference type="SUPFAM" id="SSF50341">
    <property type="entry name" value="CheW-like"/>
    <property type="match status" value="1"/>
</dbReference>
<keyword evidence="3" id="KW-1185">Reference proteome</keyword>
<dbReference type="InterPro" id="IPR002545">
    <property type="entry name" value="CheW-lke_dom"/>
</dbReference>
<dbReference type="Gene3D" id="2.30.30.40">
    <property type="entry name" value="SH3 Domains"/>
    <property type="match status" value="1"/>
</dbReference>
<dbReference type="STRING" id="561720.SAMN06275492_1494"/>
<dbReference type="PANTHER" id="PTHR22617">
    <property type="entry name" value="CHEMOTAXIS SENSOR HISTIDINE KINASE-RELATED"/>
    <property type="match status" value="1"/>
</dbReference>
<dbReference type="PROSITE" id="PS50851">
    <property type="entry name" value="CHEW"/>
    <property type="match status" value="1"/>
</dbReference>
<proteinExistence type="predicted"/>
<accession>A0A1X7L718</accession>
<protein>
    <submittedName>
        <fullName evidence="2">Purine-binding chemotaxis protein CheW</fullName>
    </submittedName>
</protein>
<feature type="domain" description="CheW-like" evidence="1">
    <location>
        <begin position="26"/>
        <end position="168"/>
    </location>
</feature>
<dbReference type="RefSeq" id="WP_085545621.1">
    <property type="nucleotide sequence ID" value="NZ_FXBB01000049.1"/>
</dbReference>
<dbReference type="OrthoDB" id="9794382at2"/>
<gene>
    <name evidence="2" type="ORF">SAMN06275492_1494</name>
</gene>